<proteinExistence type="inferred from homology"/>
<keyword evidence="7" id="KW-1185">Reference proteome</keyword>
<dbReference type="OrthoDB" id="10050085at2759"/>
<dbReference type="HOGENOM" id="CLU_1820600_0_0_1"/>
<dbReference type="VEuPathDB" id="VectorBase:ISCW001554"/>
<dbReference type="InterPro" id="IPR000940">
    <property type="entry name" value="NNMT_TEMT_trans"/>
</dbReference>
<accession>B7P1Z1</accession>
<comment type="similarity">
    <text evidence="1">Belongs to the class I-like SAM-binding methyltransferase superfamily. NNMT/PNMT/TEMT family.</text>
</comment>
<keyword evidence="3 5" id="KW-0808">Transferase</keyword>
<protein>
    <submittedName>
        <fullName evidence="5 6">Nicotinamide N-methyltransferase, putative</fullName>
        <ecNumber evidence="5">2.1.1.49</ecNumber>
    </submittedName>
</protein>
<evidence type="ECO:0000256" key="4">
    <source>
        <dbReference type="ARBA" id="ARBA00022691"/>
    </source>
</evidence>
<dbReference type="VEuPathDB" id="VectorBase:ISCI001554"/>
<dbReference type="PANTHER" id="PTHR10867">
    <property type="entry name" value="NNMT/PNMT/TEMT FAMILY MEMBER"/>
    <property type="match status" value="1"/>
</dbReference>
<dbReference type="GO" id="GO:0032259">
    <property type="term" value="P:methylation"/>
    <property type="evidence" value="ECO:0007669"/>
    <property type="project" value="UniProtKB-KW"/>
</dbReference>
<dbReference type="PROSITE" id="PS51681">
    <property type="entry name" value="SAM_MT_NNMT_PNMT_TEMT"/>
    <property type="match status" value="1"/>
</dbReference>
<organism>
    <name type="scientific">Ixodes scapularis</name>
    <name type="common">Black-legged tick</name>
    <name type="synonym">Deer tick</name>
    <dbReference type="NCBI Taxonomy" id="6945"/>
    <lineage>
        <taxon>Eukaryota</taxon>
        <taxon>Metazoa</taxon>
        <taxon>Ecdysozoa</taxon>
        <taxon>Arthropoda</taxon>
        <taxon>Chelicerata</taxon>
        <taxon>Arachnida</taxon>
        <taxon>Acari</taxon>
        <taxon>Parasitiformes</taxon>
        <taxon>Ixodida</taxon>
        <taxon>Ixodoidea</taxon>
        <taxon>Ixodidae</taxon>
        <taxon>Ixodinae</taxon>
        <taxon>Ixodes</taxon>
    </lineage>
</organism>
<keyword evidence="4" id="KW-0949">S-adenosyl-L-methionine</keyword>
<dbReference type="AlphaFoldDB" id="B7P1Z1"/>
<dbReference type="STRING" id="6945.B7P1Z1"/>
<evidence type="ECO:0000313" key="7">
    <source>
        <dbReference type="Proteomes" id="UP000001555"/>
    </source>
</evidence>
<evidence type="ECO:0000313" key="5">
    <source>
        <dbReference type="EMBL" id="EEC00613.1"/>
    </source>
</evidence>
<dbReference type="GO" id="GO:0005829">
    <property type="term" value="C:cytosol"/>
    <property type="evidence" value="ECO:0000318"/>
    <property type="project" value="GO_Central"/>
</dbReference>
<dbReference type="EMBL" id="DS619399">
    <property type="protein sequence ID" value="EEC00613.1"/>
    <property type="molecule type" value="Genomic_DNA"/>
</dbReference>
<reference evidence="6" key="2">
    <citation type="submission" date="2020-05" db="UniProtKB">
        <authorList>
            <consortium name="EnsemblMetazoa"/>
        </authorList>
    </citation>
    <scope>IDENTIFICATION</scope>
    <source>
        <strain evidence="6">wikel</strain>
    </source>
</reference>
<dbReference type="Proteomes" id="UP000001555">
    <property type="component" value="Unassembled WGS sequence"/>
</dbReference>
<dbReference type="EC" id="2.1.1.49" evidence="5"/>
<dbReference type="Pfam" id="PF01234">
    <property type="entry name" value="NNMT_PNMT_TEMT"/>
    <property type="match status" value="1"/>
</dbReference>
<evidence type="ECO:0000256" key="3">
    <source>
        <dbReference type="ARBA" id="ARBA00022679"/>
    </source>
</evidence>
<name>B7P1Z1_IXOSC</name>
<evidence type="ECO:0000256" key="2">
    <source>
        <dbReference type="ARBA" id="ARBA00022603"/>
    </source>
</evidence>
<dbReference type="EnsemblMetazoa" id="ISCW001554-RA">
    <property type="protein sequence ID" value="ISCW001554-PA"/>
    <property type="gene ID" value="ISCW001554"/>
</dbReference>
<keyword evidence="2 5" id="KW-0489">Methyltransferase</keyword>
<dbReference type="PaxDb" id="6945-B7P1Z1"/>
<dbReference type="InterPro" id="IPR029063">
    <property type="entry name" value="SAM-dependent_MTases_sf"/>
</dbReference>
<sequence>DIKKGASEIQERTRSSIRKVVPCDVLEPGVLPEEHRETFDVVFSGGTLESAAVDEESYRIVVKNVAALLKPGGLLVLSGFGGLKNTYRLGTADFPLPNFTEDVIKQALKDAGFEVLVDRTKRSAAEFGTPEVFAFVFAARKP</sequence>
<gene>
    <name evidence="5" type="ORF">IscW_ISCW001554</name>
</gene>
<evidence type="ECO:0000313" key="6">
    <source>
        <dbReference type="EnsemblMetazoa" id="ISCW001554-PA"/>
    </source>
</evidence>
<dbReference type="PANTHER" id="PTHR10867:SF17">
    <property type="entry name" value="NICOTINAMIDE N-METHYLTRANSFERASE"/>
    <property type="match status" value="1"/>
</dbReference>
<evidence type="ECO:0000256" key="1">
    <source>
        <dbReference type="ARBA" id="ARBA00007996"/>
    </source>
</evidence>
<dbReference type="CDD" id="cd02440">
    <property type="entry name" value="AdoMet_MTases"/>
    <property type="match status" value="1"/>
</dbReference>
<dbReference type="SUPFAM" id="SSF53335">
    <property type="entry name" value="S-adenosyl-L-methionine-dependent methyltransferases"/>
    <property type="match status" value="1"/>
</dbReference>
<dbReference type="GO" id="GO:0008170">
    <property type="term" value="F:N-methyltransferase activity"/>
    <property type="evidence" value="ECO:0000318"/>
    <property type="project" value="GO_Central"/>
</dbReference>
<dbReference type="VEuPathDB" id="VectorBase:ISCP_032288"/>
<reference evidence="5 7" key="1">
    <citation type="submission" date="2008-03" db="EMBL/GenBank/DDBJ databases">
        <title>Annotation of Ixodes scapularis.</title>
        <authorList>
            <consortium name="Ixodes scapularis Genome Project Consortium"/>
            <person name="Caler E."/>
            <person name="Hannick L.I."/>
            <person name="Bidwell S."/>
            <person name="Joardar V."/>
            <person name="Thiagarajan M."/>
            <person name="Amedeo P."/>
            <person name="Galinsky K.J."/>
            <person name="Schobel S."/>
            <person name="Inman J."/>
            <person name="Hostetler J."/>
            <person name="Miller J."/>
            <person name="Hammond M."/>
            <person name="Megy K."/>
            <person name="Lawson D."/>
            <person name="Kodira C."/>
            <person name="Sutton G."/>
            <person name="Meyer J."/>
            <person name="Hill C.A."/>
            <person name="Birren B."/>
            <person name="Nene V."/>
            <person name="Collins F."/>
            <person name="Alarcon-Chaidez F."/>
            <person name="Wikel S."/>
            <person name="Strausberg R."/>
        </authorList>
    </citation>
    <scope>NUCLEOTIDE SEQUENCE [LARGE SCALE GENOMIC DNA]</scope>
    <source>
        <strain evidence="7">Wikel</strain>
        <strain evidence="5">Wikel colony</strain>
    </source>
</reference>
<dbReference type="EMBL" id="ABJB010578483">
    <property type="status" value="NOT_ANNOTATED_CDS"/>
    <property type="molecule type" value="Genomic_DNA"/>
</dbReference>
<dbReference type="Gene3D" id="3.40.50.150">
    <property type="entry name" value="Vaccinia Virus protein VP39"/>
    <property type="match status" value="1"/>
</dbReference>
<feature type="non-terminal residue" evidence="5">
    <location>
        <position position="1"/>
    </location>
</feature>
<dbReference type="GO" id="GO:0030748">
    <property type="term" value="F:amine N-methyltransferase activity"/>
    <property type="evidence" value="ECO:0007669"/>
    <property type="project" value="UniProtKB-EC"/>
</dbReference>